<dbReference type="GO" id="GO:0005737">
    <property type="term" value="C:cytoplasm"/>
    <property type="evidence" value="ECO:0007669"/>
    <property type="project" value="UniProtKB-SubCell"/>
</dbReference>
<feature type="region of interest" description="Disordered" evidence="4">
    <location>
        <begin position="275"/>
        <end position="308"/>
    </location>
</feature>
<dbReference type="GO" id="GO:0005096">
    <property type="term" value="F:GTPase activator activity"/>
    <property type="evidence" value="ECO:0007669"/>
    <property type="project" value="InterPro"/>
</dbReference>
<accession>A0A7F8QC98</accession>
<dbReference type="KEGG" id="lww:102744712"/>
<dbReference type="GO" id="GO:0030048">
    <property type="term" value="P:actin filament-based movement"/>
    <property type="evidence" value="ECO:0007669"/>
    <property type="project" value="TreeGrafter"/>
</dbReference>
<evidence type="ECO:0000313" key="7">
    <source>
        <dbReference type="RefSeq" id="XP_030878241.1"/>
    </source>
</evidence>
<dbReference type="InterPro" id="IPR046987">
    <property type="entry name" value="Myo9"/>
</dbReference>
<keyword evidence="3" id="KW-0009">Actin-binding</keyword>
<dbReference type="OrthoDB" id="312459at2759"/>
<dbReference type="RefSeq" id="XP_030878241.1">
    <property type="nucleotide sequence ID" value="XM_031022381.1"/>
</dbReference>
<reference evidence="7" key="1">
    <citation type="submission" date="2025-08" db="UniProtKB">
        <authorList>
            <consortium name="RefSeq"/>
        </authorList>
    </citation>
    <scope>IDENTIFICATION</scope>
    <source>
        <tissue evidence="7">Liver</tissue>
    </source>
</reference>
<evidence type="ECO:0000313" key="6">
    <source>
        <dbReference type="Proteomes" id="UP000245341"/>
    </source>
</evidence>
<keyword evidence="3" id="KW-0505">Motor protein</keyword>
<evidence type="ECO:0000256" key="1">
    <source>
        <dbReference type="ARBA" id="ARBA00004496"/>
    </source>
</evidence>
<dbReference type="PANTHER" id="PTHR46184">
    <property type="entry name" value="UNCONVENTIONAL MYOSIN-IXB-LIKE PROTEIN"/>
    <property type="match status" value="1"/>
</dbReference>
<dbReference type="GO" id="GO:0051015">
    <property type="term" value="F:actin filament binding"/>
    <property type="evidence" value="ECO:0007669"/>
    <property type="project" value="TreeGrafter"/>
</dbReference>
<dbReference type="Proteomes" id="UP000245341">
    <property type="component" value="Unplaced"/>
</dbReference>
<dbReference type="GeneID" id="102744712"/>
<dbReference type="GO" id="GO:0005524">
    <property type="term" value="F:ATP binding"/>
    <property type="evidence" value="ECO:0007669"/>
    <property type="project" value="InterPro"/>
</dbReference>
<dbReference type="GO" id="GO:0030027">
    <property type="term" value="C:lamellipodium"/>
    <property type="evidence" value="ECO:0007669"/>
    <property type="project" value="TreeGrafter"/>
</dbReference>
<dbReference type="AlphaFoldDB" id="A0A7F8QC98"/>
<dbReference type="PANTHER" id="PTHR46184:SF2">
    <property type="entry name" value="UNCONVENTIONAL MYOSIN-IXB"/>
    <property type="match status" value="1"/>
</dbReference>
<feature type="domain" description="Myosin motor" evidence="5">
    <location>
        <begin position="1"/>
        <end position="308"/>
    </location>
</feature>
<dbReference type="Gene3D" id="1.20.58.530">
    <property type="match status" value="1"/>
</dbReference>
<comment type="subcellular location">
    <subcellularLocation>
        <location evidence="1">Cytoplasm</location>
    </subcellularLocation>
</comment>
<dbReference type="GO" id="GO:0035556">
    <property type="term" value="P:intracellular signal transduction"/>
    <property type="evidence" value="ECO:0007669"/>
    <property type="project" value="InterPro"/>
</dbReference>
<evidence type="ECO:0000256" key="2">
    <source>
        <dbReference type="ARBA" id="ARBA00022490"/>
    </source>
</evidence>
<keyword evidence="2" id="KW-0963">Cytoplasm</keyword>
<dbReference type="Pfam" id="PF00063">
    <property type="entry name" value="Myosin_head"/>
    <property type="match status" value="1"/>
</dbReference>
<comment type="similarity">
    <text evidence="3">Belongs to the TRAFAC class myosin-kinesin ATPase superfamily. Myosin family.</text>
</comment>
<evidence type="ECO:0000259" key="5">
    <source>
        <dbReference type="PROSITE" id="PS51456"/>
    </source>
</evidence>
<dbReference type="SUPFAM" id="SSF52540">
    <property type="entry name" value="P-loop containing nucleoside triphosphate hydrolases"/>
    <property type="match status" value="1"/>
</dbReference>
<dbReference type="GO" id="GO:0000146">
    <property type="term" value="F:microfilament motor activity"/>
    <property type="evidence" value="ECO:0007669"/>
    <property type="project" value="InterPro"/>
</dbReference>
<sequence>MQSAWSPLFLQLKVPDSLPSFPHATSQTLLAKFKQQHEDNRYFLGTPVMEPAFIIQHFAGKVKYQIKDFREKNMDYMRPDIVALLRGSDSSYVRELIGMDPVAVFRWAVLRAAIRAMAVLREAGRLRAERAEKAAAGTDSPGVRGLLGELQRGTSTPSEKLYRCSMLDFSFDGSEEFDINAFEDIIAFYESKNDLHDQIIKTIKGLPWQGEDPRRLLQSLSRLQKPRTFIPKSKGIKQKQLIPKNLLDSKSLKLIISMTLHDRTTKSLLHLHKKKKPPSISAQFQVGSPKRPGVGGGRTQPDALVTWP</sequence>
<dbReference type="GO" id="GO:0016459">
    <property type="term" value="C:myosin complex"/>
    <property type="evidence" value="ECO:0007669"/>
    <property type="project" value="UniProtKB-KW"/>
</dbReference>
<dbReference type="GO" id="GO:0072673">
    <property type="term" value="P:lamellipodium morphogenesis"/>
    <property type="evidence" value="ECO:0007669"/>
    <property type="project" value="TreeGrafter"/>
</dbReference>
<proteinExistence type="inferred from homology"/>
<keyword evidence="6" id="KW-1185">Reference proteome</keyword>
<name>A0A7F8QC98_LEPWE</name>
<dbReference type="GO" id="GO:0016887">
    <property type="term" value="F:ATP hydrolysis activity"/>
    <property type="evidence" value="ECO:0007669"/>
    <property type="project" value="TreeGrafter"/>
</dbReference>
<dbReference type="GO" id="GO:0005884">
    <property type="term" value="C:actin filament"/>
    <property type="evidence" value="ECO:0007669"/>
    <property type="project" value="TreeGrafter"/>
</dbReference>
<dbReference type="PROSITE" id="PS51456">
    <property type="entry name" value="MYOSIN_MOTOR"/>
    <property type="match status" value="1"/>
</dbReference>
<dbReference type="InterPro" id="IPR027417">
    <property type="entry name" value="P-loop_NTPase"/>
</dbReference>
<gene>
    <name evidence="7" type="primary">LOC102744712</name>
</gene>
<dbReference type="GO" id="GO:0001726">
    <property type="term" value="C:ruffle"/>
    <property type="evidence" value="ECO:0007669"/>
    <property type="project" value="TreeGrafter"/>
</dbReference>
<protein>
    <submittedName>
        <fullName evidence="7">Unconventional myosin-IXb-like isoform X1</fullName>
    </submittedName>
</protein>
<keyword evidence="3" id="KW-0518">Myosin</keyword>
<comment type="caution">
    <text evidence="3">Lacks conserved residue(s) required for the propagation of feature annotation.</text>
</comment>
<organism evidence="6 7">
    <name type="scientific">Leptonychotes weddellii</name>
    <name type="common">Weddell seal</name>
    <name type="synonym">Otaria weddellii</name>
    <dbReference type="NCBI Taxonomy" id="9713"/>
    <lineage>
        <taxon>Eukaryota</taxon>
        <taxon>Metazoa</taxon>
        <taxon>Chordata</taxon>
        <taxon>Craniata</taxon>
        <taxon>Vertebrata</taxon>
        <taxon>Euteleostomi</taxon>
        <taxon>Mammalia</taxon>
        <taxon>Eutheria</taxon>
        <taxon>Laurasiatheria</taxon>
        <taxon>Carnivora</taxon>
        <taxon>Caniformia</taxon>
        <taxon>Pinnipedia</taxon>
        <taxon>Phocidae</taxon>
        <taxon>Monachinae</taxon>
        <taxon>Lobodontini</taxon>
        <taxon>Leptonychotes</taxon>
    </lineage>
</organism>
<evidence type="ECO:0000256" key="3">
    <source>
        <dbReference type="PROSITE-ProRule" id="PRU00782"/>
    </source>
</evidence>
<dbReference type="InterPro" id="IPR001609">
    <property type="entry name" value="Myosin_head_motor_dom-like"/>
</dbReference>
<evidence type="ECO:0000256" key="4">
    <source>
        <dbReference type="SAM" id="MobiDB-lite"/>
    </source>
</evidence>